<gene>
    <name evidence="1" type="ORF">UJA718_LOCUS47399</name>
    <name evidence="2" type="ORF">UJA718_LOCUS49788</name>
</gene>
<evidence type="ECO:0000313" key="3">
    <source>
        <dbReference type="Proteomes" id="UP000663873"/>
    </source>
</evidence>
<comment type="caution">
    <text evidence="2">The sequence shown here is derived from an EMBL/GenBank/DDBJ whole genome shotgun (WGS) entry which is preliminary data.</text>
</comment>
<feature type="non-terminal residue" evidence="2">
    <location>
        <position position="57"/>
    </location>
</feature>
<sequence>MGFIRRMDIYNELELRLCFLQARTHFLHKRLGLIQQQYSSINIVDYYEHASKYIDET</sequence>
<name>A0A822A093_9BILA</name>
<evidence type="ECO:0000313" key="2">
    <source>
        <dbReference type="EMBL" id="CAF4990447.1"/>
    </source>
</evidence>
<dbReference type="EMBL" id="CAJOBP010106402">
    <property type="protein sequence ID" value="CAF4990447.1"/>
    <property type="molecule type" value="Genomic_DNA"/>
</dbReference>
<dbReference type="EMBL" id="CAJOBP010089711">
    <property type="protein sequence ID" value="CAF4942773.1"/>
    <property type="molecule type" value="Genomic_DNA"/>
</dbReference>
<keyword evidence="3" id="KW-1185">Reference proteome</keyword>
<dbReference type="Proteomes" id="UP000663873">
    <property type="component" value="Unassembled WGS sequence"/>
</dbReference>
<proteinExistence type="predicted"/>
<reference evidence="2" key="1">
    <citation type="submission" date="2021-02" db="EMBL/GenBank/DDBJ databases">
        <authorList>
            <person name="Nowell W R."/>
        </authorList>
    </citation>
    <scope>NUCLEOTIDE SEQUENCE</scope>
</reference>
<accession>A0A822A093</accession>
<evidence type="ECO:0000313" key="1">
    <source>
        <dbReference type="EMBL" id="CAF4942773.1"/>
    </source>
</evidence>
<organism evidence="2 3">
    <name type="scientific">Rotaria socialis</name>
    <dbReference type="NCBI Taxonomy" id="392032"/>
    <lineage>
        <taxon>Eukaryota</taxon>
        <taxon>Metazoa</taxon>
        <taxon>Spiralia</taxon>
        <taxon>Gnathifera</taxon>
        <taxon>Rotifera</taxon>
        <taxon>Eurotatoria</taxon>
        <taxon>Bdelloidea</taxon>
        <taxon>Philodinida</taxon>
        <taxon>Philodinidae</taxon>
        <taxon>Rotaria</taxon>
    </lineage>
</organism>
<dbReference type="AlphaFoldDB" id="A0A822A093"/>
<protein>
    <submittedName>
        <fullName evidence="2">Uncharacterized protein</fullName>
    </submittedName>
</protein>